<reference evidence="1" key="1">
    <citation type="submission" date="2019-12" db="EMBL/GenBank/DDBJ databases">
        <title>Genome sequencing and annotation of Brassica cretica.</title>
        <authorList>
            <person name="Studholme D.J."/>
            <person name="Sarris P.F."/>
        </authorList>
    </citation>
    <scope>NUCLEOTIDE SEQUENCE</scope>
    <source>
        <strain evidence="1">PFS-102/07</strain>
        <tissue evidence="1">Leaf</tissue>
    </source>
</reference>
<dbReference type="AlphaFoldDB" id="A0A8S9IPS0"/>
<name>A0A8S9IPS0_BRACR</name>
<evidence type="ECO:0000313" key="1">
    <source>
        <dbReference type="EMBL" id="KAF2571909.1"/>
    </source>
</evidence>
<accession>A0A8S9IPS0</accession>
<gene>
    <name evidence="1" type="ORF">F2Q70_00004177</name>
</gene>
<comment type="caution">
    <text evidence="1">The sequence shown here is derived from an EMBL/GenBank/DDBJ whole genome shotgun (WGS) entry which is preliminary data.</text>
</comment>
<protein>
    <submittedName>
        <fullName evidence="1">Uncharacterized protein</fullName>
    </submittedName>
</protein>
<dbReference type="EMBL" id="QGKY02001015">
    <property type="protein sequence ID" value="KAF2571909.1"/>
    <property type="molecule type" value="Genomic_DNA"/>
</dbReference>
<proteinExistence type="predicted"/>
<sequence length="94" mass="10017">MVGSLKHVSKVTSSNGYSFFLLLHKVSCGDQKTHNLIPGSSLFSNIVKELGVQVLFSEPEYSPFLPQNCSSALRASVSSFKASPISAIVASSPE</sequence>
<organism evidence="1">
    <name type="scientific">Brassica cretica</name>
    <name type="common">Mustard</name>
    <dbReference type="NCBI Taxonomy" id="69181"/>
    <lineage>
        <taxon>Eukaryota</taxon>
        <taxon>Viridiplantae</taxon>
        <taxon>Streptophyta</taxon>
        <taxon>Embryophyta</taxon>
        <taxon>Tracheophyta</taxon>
        <taxon>Spermatophyta</taxon>
        <taxon>Magnoliopsida</taxon>
        <taxon>eudicotyledons</taxon>
        <taxon>Gunneridae</taxon>
        <taxon>Pentapetalae</taxon>
        <taxon>rosids</taxon>
        <taxon>malvids</taxon>
        <taxon>Brassicales</taxon>
        <taxon>Brassicaceae</taxon>
        <taxon>Brassiceae</taxon>
        <taxon>Brassica</taxon>
    </lineage>
</organism>